<protein>
    <submittedName>
        <fullName evidence="2">Uncharacterized protein</fullName>
    </submittedName>
</protein>
<dbReference type="Proteomes" id="UP000305067">
    <property type="component" value="Unassembled WGS sequence"/>
</dbReference>
<name>A0A5C3Q3R6_9AGAR</name>
<feature type="region of interest" description="Disordered" evidence="1">
    <location>
        <begin position="101"/>
        <end position="126"/>
    </location>
</feature>
<feature type="compositionally biased region" description="Basic and acidic residues" evidence="1">
    <location>
        <begin position="1"/>
        <end position="11"/>
    </location>
</feature>
<evidence type="ECO:0000313" key="3">
    <source>
        <dbReference type="Proteomes" id="UP000305067"/>
    </source>
</evidence>
<feature type="region of interest" description="Disordered" evidence="1">
    <location>
        <begin position="1"/>
        <end position="42"/>
    </location>
</feature>
<proteinExistence type="predicted"/>
<feature type="compositionally biased region" description="Basic and acidic residues" evidence="1">
    <location>
        <begin position="20"/>
        <end position="29"/>
    </location>
</feature>
<evidence type="ECO:0000256" key="1">
    <source>
        <dbReference type="SAM" id="MobiDB-lite"/>
    </source>
</evidence>
<accession>A0A5C3Q3R6</accession>
<reference evidence="2 3" key="1">
    <citation type="journal article" date="2019" name="Nat. Ecol. Evol.">
        <title>Megaphylogeny resolves global patterns of mushroom evolution.</title>
        <authorList>
            <person name="Varga T."/>
            <person name="Krizsan K."/>
            <person name="Foldi C."/>
            <person name="Dima B."/>
            <person name="Sanchez-Garcia M."/>
            <person name="Sanchez-Ramirez S."/>
            <person name="Szollosi G.J."/>
            <person name="Szarkandi J.G."/>
            <person name="Papp V."/>
            <person name="Albert L."/>
            <person name="Andreopoulos W."/>
            <person name="Angelini C."/>
            <person name="Antonin V."/>
            <person name="Barry K.W."/>
            <person name="Bougher N.L."/>
            <person name="Buchanan P."/>
            <person name="Buyck B."/>
            <person name="Bense V."/>
            <person name="Catcheside P."/>
            <person name="Chovatia M."/>
            <person name="Cooper J."/>
            <person name="Damon W."/>
            <person name="Desjardin D."/>
            <person name="Finy P."/>
            <person name="Geml J."/>
            <person name="Haridas S."/>
            <person name="Hughes K."/>
            <person name="Justo A."/>
            <person name="Karasinski D."/>
            <person name="Kautmanova I."/>
            <person name="Kiss B."/>
            <person name="Kocsube S."/>
            <person name="Kotiranta H."/>
            <person name="LaButti K.M."/>
            <person name="Lechner B.E."/>
            <person name="Liimatainen K."/>
            <person name="Lipzen A."/>
            <person name="Lukacs Z."/>
            <person name="Mihaltcheva S."/>
            <person name="Morgado L.N."/>
            <person name="Niskanen T."/>
            <person name="Noordeloos M.E."/>
            <person name="Ohm R.A."/>
            <person name="Ortiz-Santana B."/>
            <person name="Ovrebo C."/>
            <person name="Racz N."/>
            <person name="Riley R."/>
            <person name="Savchenko A."/>
            <person name="Shiryaev A."/>
            <person name="Soop K."/>
            <person name="Spirin V."/>
            <person name="Szebenyi C."/>
            <person name="Tomsovsky M."/>
            <person name="Tulloss R.E."/>
            <person name="Uehling J."/>
            <person name="Grigoriev I.V."/>
            <person name="Vagvolgyi C."/>
            <person name="Papp T."/>
            <person name="Martin F.M."/>
            <person name="Miettinen O."/>
            <person name="Hibbett D.S."/>
            <person name="Nagy L.G."/>
        </authorList>
    </citation>
    <scope>NUCLEOTIDE SEQUENCE [LARGE SCALE GENOMIC DNA]</scope>
    <source>
        <strain evidence="2 3">CBS 309.79</strain>
    </source>
</reference>
<organism evidence="2 3">
    <name type="scientific">Pterulicium gracile</name>
    <dbReference type="NCBI Taxonomy" id="1884261"/>
    <lineage>
        <taxon>Eukaryota</taxon>
        <taxon>Fungi</taxon>
        <taxon>Dikarya</taxon>
        <taxon>Basidiomycota</taxon>
        <taxon>Agaricomycotina</taxon>
        <taxon>Agaricomycetes</taxon>
        <taxon>Agaricomycetidae</taxon>
        <taxon>Agaricales</taxon>
        <taxon>Pleurotineae</taxon>
        <taxon>Pterulaceae</taxon>
        <taxon>Pterulicium</taxon>
    </lineage>
</organism>
<evidence type="ECO:0000313" key="2">
    <source>
        <dbReference type="EMBL" id="TFK96735.1"/>
    </source>
</evidence>
<dbReference type="EMBL" id="ML178855">
    <property type="protein sequence ID" value="TFK96735.1"/>
    <property type="molecule type" value="Genomic_DNA"/>
</dbReference>
<keyword evidence="3" id="KW-1185">Reference proteome</keyword>
<sequence length="216" mass="24112">MQLDTIKRPGEQESGQGANERPERRRNGPESEVSSEEDGAKMTLHEARVLCRSHTKPRPKPRHLLQRSLACTTPITSSRLSGVLPMAIGEDIIASSSWGFSQQSSGLRRPSGKKRKDQTRKRAMQQELGRNHVCSCSLSPLYTRVEEEWWLRRRGAITLCRTVPITLMAHCSVRQWIARFTDELGGLLLKIVTGLSSGGYDTIAQQGFALSEDDKG</sequence>
<dbReference type="AlphaFoldDB" id="A0A5C3Q3R6"/>
<feature type="compositionally biased region" description="Basic residues" evidence="1">
    <location>
        <begin position="110"/>
        <end position="123"/>
    </location>
</feature>
<gene>
    <name evidence="2" type="ORF">BDV98DRAFT_586095</name>
</gene>